<dbReference type="AlphaFoldDB" id="A0A2A7AXF2"/>
<dbReference type="RefSeq" id="WP_097779739.1">
    <property type="nucleotide sequence ID" value="NZ_NMTZ01000020.1"/>
</dbReference>
<organism evidence="2 3">
    <name type="scientific">Faecalibacterium prausnitzii</name>
    <dbReference type="NCBI Taxonomy" id="853"/>
    <lineage>
        <taxon>Bacteria</taxon>
        <taxon>Bacillati</taxon>
        <taxon>Bacillota</taxon>
        <taxon>Clostridia</taxon>
        <taxon>Eubacteriales</taxon>
        <taxon>Oscillospiraceae</taxon>
        <taxon>Faecalibacterium</taxon>
    </lineage>
</organism>
<reference evidence="2 3" key="1">
    <citation type="journal article" date="2017" name="Front. Microbiol.">
        <title>New Insights into the Diversity of the Genus Faecalibacterium.</title>
        <authorList>
            <person name="Benevides L."/>
            <person name="Burman S."/>
            <person name="Martin R."/>
            <person name="Robert V."/>
            <person name="Thomas M."/>
            <person name="Miquel S."/>
            <person name="Chain F."/>
            <person name="Sokol H."/>
            <person name="Bermudez-Humaran L.G."/>
            <person name="Morrison M."/>
            <person name="Langella P."/>
            <person name="Azevedo V.A."/>
            <person name="Chatel J.M."/>
            <person name="Soares S."/>
        </authorList>
    </citation>
    <scope>NUCLEOTIDE SEQUENCE [LARGE SCALE GENOMIC DNA]</scope>
    <source>
        <strain evidence="2 3">CNCM I 4644</strain>
    </source>
</reference>
<protein>
    <submittedName>
        <fullName evidence="2">Transcriptional regulator</fullName>
    </submittedName>
</protein>
<gene>
    <name evidence="2" type="ORF">CGS59_09395</name>
</gene>
<dbReference type="SUPFAM" id="SSF47413">
    <property type="entry name" value="lambda repressor-like DNA-binding domains"/>
    <property type="match status" value="1"/>
</dbReference>
<evidence type="ECO:0000259" key="1">
    <source>
        <dbReference type="Pfam" id="PF13443"/>
    </source>
</evidence>
<dbReference type="GO" id="GO:0003677">
    <property type="term" value="F:DNA binding"/>
    <property type="evidence" value="ECO:0007669"/>
    <property type="project" value="InterPro"/>
</dbReference>
<feature type="domain" description="HTH cro/C1-type" evidence="1">
    <location>
        <begin position="16"/>
        <end position="79"/>
    </location>
</feature>
<proteinExistence type="predicted"/>
<sequence>MRFDELFEMRKLTGTKLKDYIRSNGFSKVSFCKKTEISRPTLDKILNGEIDSKSTFDKHLNKILTSLSIDPDTLMGFSPRVQSVDVDAVYSQNAPSDYQINDKVKMEYDLLQDILNLCSVYY</sequence>
<evidence type="ECO:0000313" key="2">
    <source>
        <dbReference type="EMBL" id="PDX83816.1"/>
    </source>
</evidence>
<evidence type="ECO:0000313" key="3">
    <source>
        <dbReference type="Proteomes" id="UP000220480"/>
    </source>
</evidence>
<comment type="caution">
    <text evidence="2">The sequence shown here is derived from an EMBL/GenBank/DDBJ whole genome shotgun (WGS) entry which is preliminary data.</text>
</comment>
<dbReference type="InterPro" id="IPR001387">
    <property type="entry name" value="Cro/C1-type_HTH"/>
</dbReference>
<dbReference type="Proteomes" id="UP000220480">
    <property type="component" value="Unassembled WGS sequence"/>
</dbReference>
<dbReference type="InterPro" id="IPR010982">
    <property type="entry name" value="Lambda_DNA-bd_dom_sf"/>
</dbReference>
<dbReference type="EMBL" id="NMTZ01000020">
    <property type="protein sequence ID" value="PDX83816.1"/>
    <property type="molecule type" value="Genomic_DNA"/>
</dbReference>
<name>A0A2A7AXF2_9FIRM</name>
<dbReference type="Pfam" id="PF13443">
    <property type="entry name" value="HTH_26"/>
    <property type="match status" value="1"/>
</dbReference>
<dbReference type="Gene3D" id="1.10.260.40">
    <property type="entry name" value="lambda repressor-like DNA-binding domains"/>
    <property type="match status" value="1"/>
</dbReference>
<accession>A0A2A7AXF2</accession>